<name>A0A8D8ZHR3_9HEMI</name>
<protein>
    <submittedName>
        <fullName evidence="1">Uncharacterized protein</fullName>
    </submittedName>
</protein>
<dbReference type="AlphaFoldDB" id="A0A8D8ZHR3"/>
<accession>A0A8D8ZHR3</accession>
<evidence type="ECO:0000313" key="1">
    <source>
        <dbReference type="EMBL" id="CAG6748043.1"/>
    </source>
</evidence>
<reference evidence="1" key="1">
    <citation type="submission" date="2021-05" db="EMBL/GenBank/DDBJ databases">
        <authorList>
            <person name="Alioto T."/>
            <person name="Alioto T."/>
            <person name="Gomez Garrido J."/>
        </authorList>
    </citation>
    <scope>NUCLEOTIDE SEQUENCE</scope>
</reference>
<organism evidence="1">
    <name type="scientific">Cacopsylla melanoneura</name>
    <dbReference type="NCBI Taxonomy" id="428564"/>
    <lineage>
        <taxon>Eukaryota</taxon>
        <taxon>Metazoa</taxon>
        <taxon>Ecdysozoa</taxon>
        <taxon>Arthropoda</taxon>
        <taxon>Hexapoda</taxon>
        <taxon>Insecta</taxon>
        <taxon>Pterygota</taxon>
        <taxon>Neoptera</taxon>
        <taxon>Paraneoptera</taxon>
        <taxon>Hemiptera</taxon>
        <taxon>Sternorrhyncha</taxon>
        <taxon>Psylloidea</taxon>
        <taxon>Psyllidae</taxon>
        <taxon>Psyllinae</taxon>
        <taxon>Cacopsylla</taxon>
    </lineage>
</organism>
<dbReference type="EMBL" id="HBUF01516975">
    <property type="protein sequence ID" value="CAG6748043.1"/>
    <property type="molecule type" value="Transcribed_RNA"/>
</dbReference>
<proteinExistence type="predicted"/>
<sequence length="106" mass="12138">MRTISKVEVTGKKKPLQKGPILDHFGRDHSLESGGDLVRLILFKISRNVHFNDSNRINQPVTYSKFIKIDRPRPEKIPNTKLCSAITIWALNFQNVPIISTLLLLF</sequence>